<accession>A0A927FRR4</accession>
<evidence type="ECO:0000313" key="2">
    <source>
        <dbReference type="Proteomes" id="UP000654108"/>
    </source>
</evidence>
<dbReference type="PIRSF" id="PIRSF024492">
    <property type="entry name" value="UCP024492"/>
    <property type="match status" value="1"/>
</dbReference>
<name>A0A927FRR4_9HYPH</name>
<keyword evidence="2" id="KW-1185">Reference proteome</keyword>
<gene>
    <name evidence="1" type="ORF">IC608_04890</name>
</gene>
<dbReference type="Proteomes" id="UP000654108">
    <property type="component" value="Unassembled WGS sequence"/>
</dbReference>
<dbReference type="PANTHER" id="PTHR39337">
    <property type="entry name" value="BLR5642 PROTEIN"/>
    <property type="match status" value="1"/>
</dbReference>
<comment type="caution">
    <text evidence="1">The sequence shown here is derived from an EMBL/GenBank/DDBJ whole genome shotgun (WGS) entry which is preliminary data.</text>
</comment>
<protein>
    <submittedName>
        <fullName evidence="1">DUF488 domain-containing protein</fullName>
    </submittedName>
</protein>
<proteinExistence type="predicted"/>
<dbReference type="Pfam" id="PF04343">
    <property type="entry name" value="DUF488"/>
    <property type="match status" value="1"/>
</dbReference>
<evidence type="ECO:0000313" key="1">
    <source>
        <dbReference type="EMBL" id="MBD8064811.1"/>
    </source>
</evidence>
<sequence>MNPFFTIGHSTRTIEEFAALLQQSEIRHLVDVRTVPRSRTNPQFNLDAMEGNLAPYQITYRHIAQLGGLRGRQKQVESSANALWRNQSFRNYADYAQTAKFRSGLDELIEVGETGRTAMMCAEAVWWRCHRRIIADNLLARGFEVFHIMGEGNVPPATLTPGAVCRDGGVLYPPVEA</sequence>
<reference evidence="1" key="1">
    <citation type="submission" date="2020-09" db="EMBL/GenBank/DDBJ databases">
        <title>Genome seq and assembly of Devosia sp.</title>
        <authorList>
            <person name="Chhetri G."/>
        </authorList>
    </citation>
    <scope>NUCLEOTIDE SEQUENCE</scope>
    <source>
        <strain evidence="1">PTR5</strain>
    </source>
</reference>
<dbReference type="EMBL" id="JACYFU010000001">
    <property type="protein sequence ID" value="MBD8064811.1"/>
    <property type="molecule type" value="Genomic_DNA"/>
</dbReference>
<dbReference type="PANTHER" id="PTHR39337:SF1">
    <property type="entry name" value="BLR5642 PROTEIN"/>
    <property type="match status" value="1"/>
</dbReference>
<dbReference type="InterPro" id="IPR014519">
    <property type="entry name" value="UCP024492"/>
</dbReference>
<dbReference type="RefSeq" id="WP_191773798.1">
    <property type="nucleotide sequence ID" value="NZ_JACYFU010000001.1"/>
</dbReference>
<dbReference type="InterPro" id="IPR007438">
    <property type="entry name" value="DUF488"/>
</dbReference>
<organism evidence="1 2">
    <name type="scientific">Devosia oryzisoli</name>
    <dbReference type="NCBI Taxonomy" id="2774138"/>
    <lineage>
        <taxon>Bacteria</taxon>
        <taxon>Pseudomonadati</taxon>
        <taxon>Pseudomonadota</taxon>
        <taxon>Alphaproteobacteria</taxon>
        <taxon>Hyphomicrobiales</taxon>
        <taxon>Devosiaceae</taxon>
        <taxon>Devosia</taxon>
    </lineage>
</organism>
<dbReference type="AlphaFoldDB" id="A0A927FRR4"/>